<dbReference type="AlphaFoldDB" id="A0A7C8ZBD7"/>
<dbReference type="EMBL" id="GISG01107503">
    <property type="protein sequence ID" value="MBA4637950.1"/>
    <property type="molecule type" value="Transcribed_RNA"/>
</dbReference>
<sequence length="149" mass="17364">MHDHSAARHLSTVLSLHANQAFNQECLPIMKTVLMLVGLHQHRVVLIIWGNLMQTQVMIMRYALYASAIRKTWPLGADTRHAANVGRTSKFVQFVEAQYKRESSFTNVSSMVDVYYCVKFFGFFLWIWDDPCVVFLLAEFSMLVVWWKM</sequence>
<proteinExistence type="predicted"/>
<keyword evidence="1" id="KW-0812">Transmembrane</keyword>
<keyword evidence="1" id="KW-0472">Membrane</keyword>
<name>A0A7C8ZBD7_OPUST</name>
<keyword evidence="1" id="KW-1133">Transmembrane helix</keyword>
<evidence type="ECO:0000313" key="2">
    <source>
        <dbReference type="EMBL" id="MBA4637950.1"/>
    </source>
</evidence>
<protein>
    <submittedName>
        <fullName evidence="2">Uncharacterized protein</fullName>
    </submittedName>
</protein>
<organism evidence="2">
    <name type="scientific">Opuntia streptacantha</name>
    <name type="common">Prickly pear cactus</name>
    <name type="synonym">Opuntia cardona</name>
    <dbReference type="NCBI Taxonomy" id="393608"/>
    <lineage>
        <taxon>Eukaryota</taxon>
        <taxon>Viridiplantae</taxon>
        <taxon>Streptophyta</taxon>
        <taxon>Embryophyta</taxon>
        <taxon>Tracheophyta</taxon>
        <taxon>Spermatophyta</taxon>
        <taxon>Magnoliopsida</taxon>
        <taxon>eudicotyledons</taxon>
        <taxon>Gunneridae</taxon>
        <taxon>Pentapetalae</taxon>
        <taxon>Caryophyllales</taxon>
        <taxon>Cactineae</taxon>
        <taxon>Cactaceae</taxon>
        <taxon>Opuntioideae</taxon>
        <taxon>Opuntia</taxon>
    </lineage>
</organism>
<evidence type="ECO:0000256" key="1">
    <source>
        <dbReference type="SAM" id="Phobius"/>
    </source>
</evidence>
<accession>A0A7C8ZBD7</accession>
<reference evidence="2" key="2">
    <citation type="submission" date="2020-07" db="EMBL/GenBank/DDBJ databases">
        <authorList>
            <person name="Vera ALvarez R."/>
            <person name="Arias-Moreno D.M."/>
            <person name="Jimenez-Jacinto V."/>
            <person name="Jimenez-Bremont J.F."/>
            <person name="Swaminathan K."/>
            <person name="Moose S.P."/>
            <person name="Guerrero-Gonzalez M.L."/>
            <person name="Marino-Ramirez L."/>
            <person name="Landsman D."/>
            <person name="Rodriguez-Kessler M."/>
            <person name="Delgado-Sanchez P."/>
        </authorList>
    </citation>
    <scope>NUCLEOTIDE SEQUENCE</scope>
    <source>
        <tissue evidence="2">Cladode</tissue>
    </source>
</reference>
<reference evidence="2" key="1">
    <citation type="journal article" date="2013" name="J. Plant Res.">
        <title>Effect of fungi and light on seed germination of three Opuntia species from semiarid lands of central Mexico.</title>
        <authorList>
            <person name="Delgado-Sanchez P."/>
            <person name="Jimenez-Bremont J.F."/>
            <person name="Guerrero-Gonzalez Mde L."/>
            <person name="Flores J."/>
        </authorList>
    </citation>
    <scope>NUCLEOTIDE SEQUENCE</scope>
    <source>
        <tissue evidence="2">Cladode</tissue>
    </source>
</reference>
<feature type="transmembrane region" description="Helical" evidence="1">
    <location>
        <begin position="120"/>
        <end position="147"/>
    </location>
</feature>